<organism evidence="3 4">
    <name type="scientific">Paenibacillus ginsengarvi</name>
    <dbReference type="NCBI Taxonomy" id="400777"/>
    <lineage>
        <taxon>Bacteria</taxon>
        <taxon>Bacillati</taxon>
        <taxon>Bacillota</taxon>
        <taxon>Bacilli</taxon>
        <taxon>Bacillales</taxon>
        <taxon>Paenibacillaceae</taxon>
        <taxon>Paenibacillus</taxon>
    </lineage>
</organism>
<feature type="compositionally biased region" description="Low complexity" evidence="1">
    <location>
        <begin position="213"/>
        <end position="228"/>
    </location>
</feature>
<feature type="domain" description="DJ-1/PfpI" evidence="2">
    <location>
        <begin position="2"/>
        <end position="181"/>
    </location>
</feature>
<dbReference type="CDD" id="cd03139">
    <property type="entry name" value="GATase1_PfpI_2"/>
    <property type="match status" value="1"/>
</dbReference>
<evidence type="ECO:0000256" key="1">
    <source>
        <dbReference type="SAM" id="MobiDB-lite"/>
    </source>
</evidence>
<dbReference type="InterPro" id="IPR052158">
    <property type="entry name" value="INH-QAR"/>
</dbReference>
<dbReference type="RefSeq" id="WP_120749827.1">
    <property type="nucleotide sequence ID" value="NZ_RBAH01000020.1"/>
</dbReference>
<dbReference type="InterPro" id="IPR029062">
    <property type="entry name" value="Class_I_gatase-like"/>
</dbReference>
<dbReference type="OrthoDB" id="9803764at2"/>
<comment type="caution">
    <text evidence="3">The sequence shown here is derived from an EMBL/GenBank/DDBJ whole genome shotgun (WGS) entry which is preliminary data.</text>
</comment>
<evidence type="ECO:0000313" key="4">
    <source>
        <dbReference type="Proteomes" id="UP000282311"/>
    </source>
</evidence>
<gene>
    <name evidence="3" type="ORF">D7M11_24160</name>
</gene>
<dbReference type="GO" id="GO:0006355">
    <property type="term" value="P:regulation of DNA-templated transcription"/>
    <property type="evidence" value="ECO:0007669"/>
    <property type="project" value="TreeGrafter"/>
</dbReference>
<evidence type="ECO:0000259" key="2">
    <source>
        <dbReference type="Pfam" id="PF01965"/>
    </source>
</evidence>
<dbReference type="Proteomes" id="UP000282311">
    <property type="component" value="Unassembled WGS sequence"/>
</dbReference>
<dbReference type="Gene3D" id="3.40.50.880">
    <property type="match status" value="1"/>
</dbReference>
<evidence type="ECO:0000313" key="3">
    <source>
        <dbReference type="EMBL" id="RKN77118.1"/>
    </source>
</evidence>
<protein>
    <submittedName>
        <fullName evidence="3">DJ-1/PfpI family protein</fullName>
    </submittedName>
</protein>
<dbReference type="AlphaFoldDB" id="A0A3B0BXI7"/>
<dbReference type="EMBL" id="RBAH01000020">
    <property type="protein sequence ID" value="RKN77118.1"/>
    <property type="molecule type" value="Genomic_DNA"/>
</dbReference>
<dbReference type="InterPro" id="IPR002818">
    <property type="entry name" value="DJ-1/PfpI"/>
</dbReference>
<accession>A0A3B0BXI7</accession>
<reference evidence="3 4" key="1">
    <citation type="journal article" date="2007" name="Int. J. Syst. Evol. Microbiol.">
        <title>Paenibacillus ginsengarvi sp. nov., isolated from soil from ginseng cultivation.</title>
        <authorList>
            <person name="Yoon M.H."/>
            <person name="Ten L.N."/>
            <person name="Im W.T."/>
        </authorList>
    </citation>
    <scope>NUCLEOTIDE SEQUENCE [LARGE SCALE GENOMIC DNA]</scope>
    <source>
        <strain evidence="3 4">KCTC 13059</strain>
    </source>
</reference>
<proteinExistence type="predicted"/>
<name>A0A3B0BXI7_9BACL</name>
<feature type="region of interest" description="Disordered" evidence="1">
    <location>
        <begin position="213"/>
        <end position="235"/>
    </location>
</feature>
<sequence>MHVQIVLFDGFDLLDALAPYEVFCAAAMYSGDAVSAELVTAEGARAVTSGTGGLSIQAAGKLDPDKGGIILVPGASGNVEGDGPDSVPAILARAAESELTGLIRQAIGRPDVVVATVCGGSLLLAMGGLLENRHAVTHHLGMDALQATGAIPVAARVVDDDSLVTGGGVTSGLDVALYLVERELGSRVAIAVEKLFEYERRGTVWRSVGLASSSPVSPPAEAAEQAAETHLSDPVPEACTAPSDASDFAGVWDTLISTPIGKMSVRLHITSINGRITGTATQGDDVADMENPYVENGRLIWTQRVTKPMRLNLRFEVTVQGRVMSGFAKAGMLPASKLSGAKLTE</sequence>
<dbReference type="SUPFAM" id="SSF52317">
    <property type="entry name" value="Class I glutamine amidotransferase-like"/>
    <property type="match status" value="1"/>
</dbReference>
<dbReference type="PANTHER" id="PTHR43130">
    <property type="entry name" value="ARAC-FAMILY TRANSCRIPTIONAL REGULATOR"/>
    <property type="match status" value="1"/>
</dbReference>
<dbReference type="Pfam" id="PF01965">
    <property type="entry name" value="DJ-1_PfpI"/>
    <property type="match status" value="1"/>
</dbReference>
<dbReference type="PANTHER" id="PTHR43130:SF2">
    <property type="entry name" value="DJ-1_PFPI DOMAIN-CONTAINING PROTEIN"/>
    <property type="match status" value="1"/>
</dbReference>
<keyword evidence="4" id="KW-1185">Reference proteome</keyword>